<dbReference type="EMBL" id="JBBPBK010000007">
    <property type="protein sequence ID" value="KAK9280996.1"/>
    <property type="molecule type" value="Genomic_DNA"/>
</dbReference>
<evidence type="ECO:0000313" key="3">
    <source>
        <dbReference type="EMBL" id="KAK9280996.1"/>
    </source>
</evidence>
<reference evidence="3 4" key="1">
    <citation type="journal article" date="2024" name="Plant J.">
        <title>Genome sequences and population genomics reveal climatic adaptation and genomic divergence between two closely related sweetgum species.</title>
        <authorList>
            <person name="Xu W.Q."/>
            <person name="Ren C.Q."/>
            <person name="Zhang X.Y."/>
            <person name="Comes H.P."/>
            <person name="Liu X.H."/>
            <person name="Li Y.G."/>
            <person name="Kettle C.J."/>
            <person name="Jalonen R."/>
            <person name="Gaisberger H."/>
            <person name="Ma Y.Z."/>
            <person name="Qiu Y.X."/>
        </authorList>
    </citation>
    <scope>NUCLEOTIDE SEQUENCE [LARGE SCALE GENOMIC DNA]</scope>
    <source>
        <strain evidence="3">Hangzhou</strain>
    </source>
</reference>
<accession>A0AAP0RSX5</accession>
<sequence>MLEESNPIVHSIFLPLLLFFFSYFSIHLYTNQLTFLMNKFKFIECEFHRESEKNKSLEEKIIELQKDLVKTNETLKDMTCGSEKLGVMLCIGKFPKDKHGLGFVSDHAIPSSSSSKDVPTKSDVSLCLFIYLIFKFLVALLVEEFPNVAIVVSKDTFNLGI</sequence>
<keyword evidence="2" id="KW-0472">Membrane</keyword>
<comment type="caution">
    <text evidence="3">The sequence shown here is derived from an EMBL/GenBank/DDBJ whole genome shotgun (WGS) entry which is preliminary data.</text>
</comment>
<protein>
    <submittedName>
        <fullName evidence="3">Uncharacterized protein</fullName>
    </submittedName>
</protein>
<evidence type="ECO:0000256" key="2">
    <source>
        <dbReference type="SAM" id="Phobius"/>
    </source>
</evidence>
<feature type="coiled-coil region" evidence="1">
    <location>
        <begin position="47"/>
        <end position="74"/>
    </location>
</feature>
<keyword evidence="1" id="KW-0175">Coiled coil</keyword>
<dbReference type="Proteomes" id="UP001415857">
    <property type="component" value="Unassembled WGS sequence"/>
</dbReference>
<keyword evidence="2" id="KW-1133">Transmembrane helix</keyword>
<dbReference type="AlphaFoldDB" id="A0AAP0RSX5"/>
<keyword evidence="2" id="KW-0812">Transmembrane</keyword>
<name>A0AAP0RSX5_LIQFO</name>
<keyword evidence="4" id="KW-1185">Reference proteome</keyword>
<gene>
    <name evidence="3" type="ORF">L1049_003887</name>
</gene>
<organism evidence="3 4">
    <name type="scientific">Liquidambar formosana</name>
    <name type="common">Formosan gum</name>
    <dbReference type="NCBI Taxonomy" id="63359"/>
    <lineage>
        <taxon>Eukaryota</taxon>
        <taxon>Viridiplantae</taxon>
        <taxon>Streptophyta</taxon>
        <taxon>Embryophyta</taxon>
        <taxon>Tracheophyta</taxon>
        <taxon>Spermatophyta</taxon>
        <taxon>Magnoliopsida</taxon>
        <taxon>eudicotyledons</taxon>
        <taxon>Gunneridae</taxon>
        <taxon>Pentapetalae</taxon>
        <taxon>Saxifragales</taxon>
        <taxon>Altingiaceae</taxon>
        <taxon>Liquidambar</taxon>
    </lineage>
</organism>
<evidence type="ECO:0000256" key="1">
    <source>
        <dbReference type="SAM" id="Coils"/>
    </source>
</evidence>
<proteinExistence type="predicted"/>
<evidence type="ECO:0000313" key="4">
    <source>
        <dbReference type="Proteomes" id="UP001415857"/>
    </source>
</evidence>
<feature type="transmembrane region" description="Helical" evidence="2">
    <location>
        <begin position="12"/>
        <end position="30"/>
    </location>
</feature>